<dbReference type="InterPro" id="IPR007183">
    <property type="entry name" value="UPF0280"/>
</dbReference>
<dbReference type="SUPFAM" id="SSF143631">
    <property type="entry name" value="ApbE-like"/>
    <property type="match status" value="1"/>
</dbReference>
<protein>
    <recommendedName>
        <fullName evidence="1">UPF0280 protein MSBR3_1407</fullName>
    </recommendedName>
</protein>
<dbReference type="NCBIfam" id="NF003324">
    <property type="entry name" value="PRK04334.1-4"/>
    <property type="match status" value="1"/>
</dbReference>
<dbReference type="Proteomes" id="UP000033066">
    <property type="component" value="Chromosome"/>
</dbReference>
<keyword evidence="3" id="KW-1185">Reference proteome</keyword>
<evidence type="ECO:0000313" key="2">
    <source>
        <dbReference type="EMBL" id="AKB81985.1"/>
    </source>
</evidence>
<dbReference type="PIRSF" id="PIRSF006421">
    <property type="entry name" value="UCP006421"/>
    <property type="match status" value="1"/>
</dbReference>
<gene>
    <name evidence="2" type="ORF">MSBR3_1407</name>
</gene>
<dbReference type="KEGG" id="mbak:MSBR3_1407"/>
<comment type="similarity">
    <text evidence="1">Belongs to the UPF0280 family.</text>
</comment>
<name>A0A0E3WWH4_METBA</name>
<dbReference type="RefSeq" id="WP_048107397.1">
    <property type="nucleotide sequence ID" value="NZ_CP009517.1"/>
</dbReference>
<accession>A0A0E3WWH4</accession>
<sequence length="257" mass="27255">MPDTIKEPAKKPDKKTVRSPIKEHFQLKETIVTIAADKQEHIEAAKEAIHIHRAALETYILSDSYFQLTLEPYECPENAPEIVKRMVKAGNTMGIGPMSAVAGTISALAVEAMVKAGAKYAIVDNGGDIALINDRPVVVGIYAGQSPIKNLGLVFEPRDSITGVCTSAGTVGPSISFGIADAAAIFSDDVSLADAAATALGNEVGIGKKSVEASFKTVKEIPGIKGALVIQGEYIGMWGQVPKITRADVRYEYITKA</sequence>
<dbReference type="GeneID" id="24788939"/>
<dbReference type="InterPro" id="IPR037456">
    <property type="entry name" value="MA1715-like"/>
</dbReference>
<organism evidence="2 3">
    <name type="scientific">Methanosarcina barkeri 3</name>
    <dbReference type="NCBI Taxonomy" id="1434107"/>
    <lineage>
        <taxon>Archaea</taxon>
        <taxon>Methanobacteriati</taxon>
        <taxon>Methanobacteriota</taxon>
        <taxon>Stenosarchaea group</taxon>
        <taxon>Methanomicrobia</taxon>
        <taxon>Methanosarcinales</taxon>
        <taxon>Methanosarcinaceae</taxon>
        <taxon>Methanosarcina</taxon>
    </lineage>
</organism>
<evidence type="ECO:0000313" key="3">
    <source>
        <dbReference type="Proteomes" id="UP000033066"/>
    </source>
</evidence>
<dbReference type="HAMAP" id="MF_01079">
    <property type="entry name" value="UPF0280"/>
    <property type="match status" value="1"/>
</dbReference>
<dbReference type="Gene3D" id="3.10.520.10">
    <property type="entry name" value="ApbE-like domains"/>
    <property type="match status" value="1"/>
</dbReference>
<proteinExistence type="inferred from homology"/>
<dbReference type="EMBL" id="CP009517">
    <property type="protein sequence ID" value="AKB81985.1"/>
    <property type="molecule type" value="Genomic_DNA"/>
</dbReference>
<dbReference type="AlphaFoldDB" id="A0A0E3WWH4"/>
<reference evidence="2" key="1">
    <citation type="submission" date="2014-07" db="EMBL/GenBank/DDBJ databases">
        <title>Methanogenic archaea and the global carbon cycle.</title>
        <authorList>
            <person name="Henriksen J.R."/>
            <person name="Luke J."/>
            <person name="Reinhart S."/>
            <person name="Benedict M.N."/>
            <person name="Youngblut N.D."/>
            <person name="Metcalf M.E."/>
            <person name="Whitaker R.J."/>
            <person name="Metcalf W.W."/>
        </authorList>
    </citation>
    <scope>NUCLEOTIDE SEQUENCE [LARGE SCALE GENOMIC DNA]</scope>
    <source>
        <strain evidence="2">3</strain>
    </source>
</reference>
<evidence type="ECO:0000256" key="1">
    <source>
        <dbReference type="HAMAP-Rule" id="MF_01079"/>
    </source>
</evidence>
<dbReference type="HOGENOM" id="CLU_074757_0_0_2"/>
<dbReference type="OrthoDB" id="50299at2157"/>
<dbReference type="PATRIC" id="fig|1434107.4.peg.1834"/>
<dbReference type="STRING" id="1434107.MSBR3_1407"/>
<dbReference type="InterPro" id="IPR003374">
    <property type="entry name" value="ApbE-like_sf"/>
</dbReference>